<accession>A0ACA9RL56</accession>
<dbReference type="EMBL" id="CAJVQC010057589">
    <property type="protein sequence ID" value="CAG8797773.1"/>
    <property type="molecule type" value="Genomic_DNA"/>
</dbReference>
<dbReference type="Proteomes" id="UP000789920">
    <property type="component" value="Unassembled WGS sequence"/>
</dbReference>
<evidence type="ECO:0000313" key="2">
    <source>
        <dbReference type="Proteomes" id="UP000789920"/>
    </source>
</evidence>
<protein>
    <submittedName>
        <fullName evidence="1">25795_t:CDS:1</fullName>
    </submittedName>
</protein>
<evidence type="ECO:0000313" key="1">
    <source>
        <dbReference type="EMBL" id="CAG8797773.1"/>
    </source>
</evidence>
<feature type="non-terminal residue" evidence="1">
    <location>
        <position position="1"/>
    </location>
</feature>
<proteinExistence type="predicted"/>
<keyword evidence="2" id="KW-1185">Reference proteome</keyword>
<comment type="caution">
    <text evidence="1">The sequence shown here is derived from an EMBL/GenBank/DDBJ whole genome shotgun (WGS) entry which is preliminary data.</text>
</comment>
<name>A0ACA9RL56_9GLOM</name>
<gene>
    <name evidence="1" type="ORF">RPERSI_LOCUS20404</name>
</gene>
<reference evidence="1" key="1">
    <citation type="submission" date="2021-06" db="EMBL/GenBank/DDBJ databases">
        <authorList>
            <person name="Kallberg Y."/>
            <person name="Tangrot J."/>
            <person name="Rosling A."/>
        </authorList>
    </citation>
    <scope>NUCLEOTIDE SEQUENCE</scope>
    <source>
        <strain evidence="1">MA461A</strain>
    </source>
</reference>
<sequence length="127" mass="15868">DRPIYIHEENWCYWCDMDNKKYKCSSENTRIWFEESDYCEICYMLKSYCYCGAIVGWRWEDVEYKCYNWCKYRDEVEKLSTTDRSKLTEEWKMEKIECSICSTKKRIKYHSKGQWCPKSKEQIWNDW</sequence>
<organism evidence="1 2">
    <name type="scientific">Racocetra persica</name>
    <dbReference type="NCBI Taxonomy" id="160502"/>
    <lineage>
        <taxon>Eukaryota</taxon>
        <taxon>Fungi</taxon>
        <taxon>Fungi incertae sedis</taxon>
        <taxon>Mucoromycota</taxon>
        <taxon>Glomeromycotina</taxon>
        <taxon>Glomeromycetes</taxon>
        <taxon>Diversisporales</taxon>
        <taxon>Gigasporaceae</taxon>
        <taxon>Racocetra</taxon>
    </lineage>
</organism>
<feature type="non-terminal residue" evidence="1">
    <location>
        <position position="127"/>
    </location>
</feature>